<dbReference type="PANTHER" id="PTHR46093">
    <property type="entry name" value="ACYL-COA-BINDING DOMAIN-CONTAINING PROTEIN 5"/>
    <property type="match status" value="1"/>
</dbReference>
<dbReference type="InterPro" id="IPR006652">
    <property type="entry name" value="Kelch_1"/>
</dbReference>
<evidence type="ECO:0000313" key="5">
    <source>
        <dbReference type="EMBL" id="TMW66068.1"/>
    </source>
</evidence>
<dbReference type="PANTHER" id="PTHR46093:SF3">
    <property type="entry name" value="ACYL-COA-BINDING DOMAIN-CONTAINING PROTEIN 4"/>
    <property type="match status" value="1"/>
</dbReference>
<evidence type="ECO:0000259" key="4">
    <source>
        <dbReference type="PROSITE" id="PS50097"/>
    </source>
</evidence>
<evidence type="ECO:0000256" key="3">
    <source>
        <dbReference type="SAM" id="MobiDB-lite"/>
    </source>
</evidence>
<feature type="region of interest" description="Disordered" evidence="3">
    <location>
        <begin position="331"/>
        <end position="350"/>
    </location>
</feature>
<comment type="caution">
    <text evidence="5">The sequence shown here is derived from an EMBL/GenBank/DDBJ whole genome shotgun (WGS) entry which is preliminary data.</text>
</comment>
<dbReference type="Pfam" id="PF01344">
    <property type="entry name" value="Kelch_1"/>
    <property type="match status" value="1"/>
</dbReference>
<organism evidence="5 6">
    <name type="scientific">Pythium oligandrum</name>
    <name type="common">Mycoparasitic fungus</name>
    <dbReference type="NCBI Taxonomy" id="41045"/>
    <lineage>
        <taxon>Eukaryota</taxon>
        <taxon>Sar</taxon>
        <taxon>Stramenopiles</taxon>
        <taxon>Oomycota</taxon>
        <taxon>Peronosporomycetes</taxon>
        <taxon>Pythiales</taxon>
        <taxon>Pythiaceae</taxon>
        <taxon>Pythium</taxon>
    </lineage>
</organism>
<keyword evidence="2" id="KW-0677">Repeat</keyword>
<dbReference type="Proteomes" id="UP000794436">
    <property type="component" value="Unassembled WGS sequence"/>
</dbReference>
<dbReference type="Pfam" id="PF00651">
    <property type="entry name" value="BTB"/>
    <property type="match status" value="1"/>
</dbReference>
<dbReference type="AlphaFoldDB" id="A0A8K1CPK7"/>
<dbReference type="Gene3D" id="3.30.710.10">
    <property type="entry name" value="Potassium Channel Kv1.1, Chain A"/>
    <property type="match status" value="1"/>
</dbReference>
<dbReference type="InterPro" id="IPR011333">
    <property type="entry name" value="SKP1/BTB/POZ_sf"/>
</dbReference>
<dbReference type="SUPFAM" id="SSF117281">
    <property type="entry name" value="Kelch motif"/>
    <property type="match status" value="2"/>
</dbReference>
<proteinExistence type="predicted"/>
<dbReference type="Pfam" id="PF24681">
    <property type="entry name" value="Kelch_KLHDC2_KLHL20_DRC7"/>
    <property type="match status" value="1"/>
</dbReference>
<dbReference type="SMART" id="SM00612">
    <property type="entry name" value="Kelch"/>
    <property type="match status" value="5"/>
</dbReference>
<gene>
    <name evidence="5" type="ORF">Poli38472_003833</name>
</gene>
<feature type="domain" description="BTB" evidence="4">
    <location>
        <begin position="426"/>
        <end position="493"/>
    </location>
</feature>
<dbReference type="SMART" id="SM00225">
    <property type="entry name" value="BTB"/>
    <property type="match status" value="1"/>
</dbReference>
<dbReference type="OrthoDB" id="10251809at2759"/>
<keyword evidence="1" id="KW-0880">Kelch repeat</keyword>
<evidence type="ECO:0000256" key="1">
    <source>
        <dbReference type="ARBA" id="ARBA00022441"/>
    </source>
</evidence>
<evidence type="ECO:0000313" key="6">
    <source>
        <dbReference type="Proteomes" id="UP000794436"/>
    </source>
</evidence>
<reference evidence="5" key="1">
    <citation type="submission" date="2019-03" db="EMBL/GenBank/DDBJ databases">
        <title>Long read genome sequence of the mycoparasitic Pythium oligandrum ATCC 38472 isolated from sugarbeet rhizosphere.</title>
        <authorList>
            <person name="Gaulin E."/>
        </authorList>
    </citation>
    <scope>NUCLEOTIDE SEQUENCE</scope>
    <source>
        <strain evidence="5">ATCC 38472_TT</strain>
    </source>
</reference>
<dbReference type="SUPFAM" id="SSF54695">
    <property type="entry name" value="POZ domain"/>
    <property type="match status" value="1"/>
</dbReference>
<accession>A0A8K1CPK7</accession>
<evidence type="ECO:0000256" key="2">
    <source>
        <dbReference type="ARBA" id="ARBA00022737"/>
    </source>
</evidence>
<dbReference type="InterPro" id="IPR015915">
    <property type="entry name" value="Kelch-typ_b-propeller"/>
</dbReference>
<dbReference type="PROSITE" id="PS50097">
    <property type="entry name" value="BTB"/>
    <property type="match status" value="1"/>
</dbReference>
<dbReference type="InterPro" id="IPR000210">
    <property type="entry name" value="BTB/POZ_dom"/>
</dbReference>
<keyword evidence="6" id="KW-1185">Reference proteome</keyword>
<name>A0A8K1CPK7_PYTOL</name>
<dbReference type="Gene3D" id="2.120.10.80">
    <property type="entry name" value="Kelch-type beta propeller"/>
    <property type="match status" value="3"/>
</dbReference>
<sequence>MHMRWEPLRVQDAPPTIKNHTATPISRTELLIFGGYDGRRNHNDLYLFNSEAATWTPLTAPRVHGSPPAGRNGHSATLADRKVFVIGGWLGSGPLAADDMHVLDLDAMEWKQPPVLGTPPGPCNMHTADYIPHLRSILLFRGGDGREYLNDLHRLDVDTLVWSRVHASGRLPVPRANHSSALVDESQIVIFGGWDGHKRLNDIHVLDTYTMVWSAVDVQSNTPFGGSLPHPRAGMSFVRHRDHVFLFGGSGPSAQCYNDLHIYDPHDALWLDVATLPEDHQLCATVHALLTDGDDESDQEGRGVALSPHLSNSLDYYSEYEDSPSALSLYEHHNSHANPNDTHSQRHPDQIFVVGHGPGRRAGHTCSLLEDRKLFVFGGSCGNEYLNDMYVLDTDPPPRATITCTTSPTLVLQQALRDFVNNEEFSDISFLVEGRIVYAHKIILTLLSDRFRSMFTGGFREAQQKEIVIPDMRYVVFLKMLEYLYTGDFVDDSIGGASGYSENDTLIEHPGGSKGRRTSSVYEEASDDDVFASRQDGSAVPERFPSLQHSDALGKTQMVDLDVQLDLLIVADEFMLDHLKQLCERSLQYSVTMETVMDVLAAANQANAAQLRAICMHFLRNHDIEWLEEDEEDAEHDQGADTVNECTLDDEGPVGFAQWQDGDSTHEPVMF</sequence>
<protein>
    <recommendedName>
        <fullName evidence="4">BTB domain-containing protein</fullName>
    </recommendedName>
</protein>
<dbReference type="EMBL" id="SPLM01000036">
    <property type="protein sequence ID" value="TMW66068.1"/>
    <property type="molecule type" value="Genomic_DNA"/>
</dbReference>